<dbReference type="Proteomes" id="UP001162156">
    <property type="component" value="Unassembled WGS sequence"/>
</dbReference>
<dbReference type="SMART" id="SM00295">
    <property type="entry name" value="B41"/>
    <property type="match status" value="1"/>
</dbReference>
<dbReference type="InterPro" id="IPR011993">
    <property type="entry name" value="PH-like_dom_sf"/>
</dbReference>
<dbReference type="GO" id="GO:0009887">
    <property type="term" value="P:animal organ morphogenesis"/>
    <property type="evidence" value="ECO:0007669"/>
    <property type="project" value="UniProtKB-ARBA"/>
</dbReference>
<dbReference type="GO" id="GO:0005737">
    <property type="term" value="C:cytoplasm"/>
    <property type="evidence" value="ECO:0007669"/>
    <property type="project" value="UniProtKB-SubCell"/>
</dbReference>
<dbReference type="PROSITE" id="PS50057">
    <property type="entry name" value="FERM_3"/>
    <property type="match status" value="1"/>
</dbReference>
<dbReference type="InterPro" id="IPR051567">
    <property type="entry name" value="Unconventional_Myosin_ATPase"/>
</dbReference>
<dbReference type="InterPro" id="IPR038185">
    <property type="entry name" value="MyTH4_dom_sf"/>
</dbReference>
<gene>
    <name evidence="11" type="ORF">NQ314_000242</name>
</gene>
<dbReference type="InterPro" id="IPR035963">
    <property type="entry name" value="FERM_2"/>
</dbReference>
<sequence length="527" mass="61312">MYLLLIKKSAYPVISTLQRHKMYTLANYAEEHFRSGGKLTISKISVLTAARRSSNEKLWKYTNEPIYQPLLQKLLLDEHSSKVACNIFTAILKYMGDLPAPKAKYSNEYTDQIFDEALKHDLLKDEVYCQIMKQLTFNRLSLSEERGWELMYLITGLFLPSANLFIELQKFLKSRTHPFTEPCLQRLQRTQKVGPRKFPPYSIEVEAIQHRSMEIFHKIYFPDDTDEAFEVDSLTRSVDLCKAIALRLELESIDGFSLFVAISDKVFSVPESAFFYDFLSELINWMRATKPSWGSAAPIQAQYQVFFMKKLWINTVPEKDPNADHIFHYHQEVPKYLKGYHKCSKQDVIKLSALILRARYEDNTSDVQAAIQHNLKEIIPIDIVKAASTSDWKKNILAEYRNTQLNSEQAKTTFLKTIYKWPTFGSTFFEVKQTTEPTYPEIIIIAINKRGVNIIHPQTKDILATHEYSELSNWSSGNTYFHLTIGNIMRKTKLLCETSQGYKMDDLITSYTAYFRNEKEKDKTPFK</sequence>
<dbReference type="SUPFAM" id="SSF47031">
    <property type="entry name" value="Second domain of FERM"/>
    <property type="match status" value="1"/>
</dbReference>
<dbReference type="InterPro" id="IPR000299">
    <property type="entry name" value="FERM_domain"/>
</dbReference>
<keyword evidence="8" id="KW-0009">Actin-binding</keyword>
<feature type="domain" description="MyTH4" evidence="10">
    <location>
        <begin position="61"/>
        <end position="209"/>
    </location>
</feature>
<dbReference type="InterPro" id="IPR019749">
    <property type="entry name" value="Band_41_domain"/>
</dbReference>
<reference evidence="11" key="1">
    <citation type="journal article" date="2023" name="Insect Mol. Biol.">
        <title>Genome sequencing provides insights into the evolution of gene families encoding plant cell wall-degrading enzymes in longhorned beetles.</title>
        <authorList>
            <person name="Shin N.R."/>
            <person name="Okamura Y."/>
            <person name="Kirsch R."/>
            <person name="Pauchet Y."/>
        </authorList>
    </citation>
    <scope>NUCLEOTIDE SEQUENCE</scope>
    <source>
        <strain evidence="11">RBIC_L_NR</strain>
    </source>
</reference>
<organism evidence="11 12">
    <name type="scientific">Rhamnusium bicolor</name>
    <dbReference type="NCBI Taxonomy" id="1586634"/>
    <lineage>
        <taxon>Eukaryota</taxon>
        <taxon>Metazoa</taxon>
        <taxon>Ecdysozoa</taxon>
        <taxon>Arthropoda</taxon>
        <taxon>Hexapoda</taxon>
        <taxon>Insecta</taxon>
        <taxon>Pterygota</taxon>
        <taxon>Neoptera</taxon>
        <taxon>Endopterygota</taxon>
        <taxon>Coleoptera</taxon>
        <taxon>Polyphaga</taxon>
        <taxon>Cucujiformia</taxon>
        <taxon>Chrysomeloidea</taxon>
        <taxon>Cerambycidae</taxon>
        <taxon>Lepturinae</taxon>
        <taxon>Rhagiini</taxon>
        <taxon>Rhamnusium</taxon>
    </lineage>
</organism>
<dbReference type="SUPFAM" id="SSF50729">
    <property type="entry name" value="PH domain-like"/>
    <property type="match status" value="1"/>
</dbReference>
<dbReference type="GO" id="GO:0071944">
    <property type="term" value="C:cell periphery"/>
    <property type="evidence" value="ECO:0007669"/>
    <property type="project" value="UniProtKB-ARBA"/>
</dbReference>
<dbReference type="InterPro" id="IPR000857">
    <property type="entry name" value="MyTH4_dom"/>
</dbReference>
<dbReference type="GO" id="GO:0005856">
    <property type="term" value="C:cytoskeleton"/>
    <property type="evidence" value="ECO:0007669"/>
    <property type="project" value="InterPro"/>
</dbReference>
<evidence type="ECO:0000256" key="8">
    <source>
        <dbReference type="ARBA" id="ARBA00023203"/>
    </source>
</evidence>
<dbReference type="SUPFAM" id="SSF54236">
    <property type="entry name" value="Ubiquitin-like"/>
    <property type="match status" value="1"/>
</dbReference>
<name>A0AAV8ZYT5_9CUCU</name>
<dbReference type="CDD" id="cd13199">
    <property type="entry name" value="FERM_C2_MyoVII"/>
    <property type="match status" value="1"/>
</dbReference>
<evidence type="ECO:0000259" key="9">
    <source>
        <dbReference type="PROSITE" id="PS50057"/>
    </source>
</evidence>
<evidence type="ECO:0000313" key="12">
    <source>
        <dbReference type="Proteomes" id="UP001162156"/>
    </source>
</evidence>
<dbReference type="SMART" id="SM00139">
    <property type="entry name" value="MyTH4"/>
    <property type="match status" value="1"/>
</dbReference>
<dbReference type="Pfam" id="PF02174">
    <property type="entry name" value="IRS"/>
    <property type="match status" value="1"/>
</dbReference>
<dbReference type="EMBL" id="JANEYF010000095">
    <property type="protein sequence ID" value="KAJ8972284.1"/>
    <property type="molecule type" value="Genomic_DNA"/>
</dbReference>
<feature type="domain" description="FERM" evidence="9">
    <location>
        <begin position="215"/>
        <end position="519"/>
    </location>
</feature>
<dbReference type="InterPro" id="IPR019748">
    <property type="entry name" value="FERM_central"/>
</dbReference>
<keyword evidence="12" id="KW-1185">Reference proteome</keyword>
<evidence type="ECO:0000256" key="2">
    <source>
        <dbReference type="ARBA" id="ARBA00008314"/>
    </source>
</evidence>
<evidence type="ECO:0000256" key="5">
    <source>
        <dbReference type="ARBA" id="ARBA00022741"/>
    </source>
</evidence>
<dbReference type="GO" id="GO:0030182">
    <property type="term" value="P:neuron differentiation"/>
    <property type="evidence" value="ECO:0007669"/>
    <property type="project" value="UniProtKB-ARBA"/>
</dbReference>
<proteinExistence type="inferred from homology"/>
<keyword evidence="4" id="KW-0677">Repeat</keyword>
<evidence type="ECO:0000259" key="10">
    <source>
        <dbReference type="PROSITE" id="PS51016"/>
    </source>
</evidence>
<dbReference type="AlphaFoldDB" id="A0AAV8ZYT5"/>
<dbReference type="CDD" id="cd17093">
    <property type="entry name" value="FERM2_F1_Myosin-VII"/>
    <property type="match status" value="1"/>
</dbReference>
<comment type="caution">
    <text evidence="11">The sequence shown here is derived from an EMBL/GenBank/DDBJ whole genome shotgun (WGS) entry which is preliminary data.</text>
</comment>
<dbReference type="Gene3D" id="3.10.20.90">
    <property type="entry name" value="Phosphatidylinositol 3-kinase Catalytic Subunit, Chain A, domain 1"/>
    <property type="match status" value="1"/>
</dbReference>
<evidence type="ECO:0000313" key="11">
    <source>
        <dbReference type="EMBL" id="KAJ8972284.1"/>
    </source>
</evidence>
<dbReference type="InterPro" id="IPR014352">
    <property type="entry name" value="FERM/acyl-CoA-bd_prot_sf"/>
</dbReference>
<keyword evidence="7" id="KW-0505">Motor protein</keyword>
<dbReference type="Gene3D" id="1.20.80.10">
    <property type="match status" value="1"/>
</dbReference>
<evidence type="ECO:0000256" key="7">
    <source>
        <dbReference type="ARBA" id="ARBA00023175"/>
    </source>
</evidence>
<dbReference type="Gene3D" id="1.25.40.530">
    <property type="entry name" value="MyTH4 domain"/>
    <property type="match status" value="1"/>
</dbReference>
<accession>A0AAV8ZYT5</accession>
<protein>
    <submittedName>
        <fullName evidence="11">Uncharacterized protein</fullName>
    </submittedName>
</protein>
<dbReference type="PANTHER" id="PTHR22692">
    <property type="entry name" value="MYOSIN VII, XV"/>
    <property type="match status" value="1"/>
</dbReference>
<comment type="subcellular location">
    <subcellularLocation>
        <location evidence="1">Cytoplasm</location>
    </subcellularLocation>
</comment>
<keyword evidence="3" id="KW-0963">Cytoplasm</keyword>
<dbReference type="InterPro" id="IPR041794">
    <property type="entry name" value="MyoVII_FERM_C2"/>
</dbReference>
<dbReference type="PROSITE" id="PS51016">
    <property type="entry name" value="MYTH4"/>
    <property type="match status" value="1"/>
</dbReference>
<comment type="similarity">
    <text evidence="2">Belongs to the TRAFAC class myosin-kinesin ATPase superfamily. Myosin family.</text>
</comment>
<dbReference type="InterPro" id="IPR029071">
    <property type="entry name" value="Ubiquitin-like_domsf"/>
</dbReference>
<dbReference type="Gene3D" id="2.30.29.30">
    <property type="entry name" value="Pleckstrin-homology domain (PH domain)/Phosphotyrosine-binding domain (PTB)"/>
    <property type="match status" value="1"/>
</dbReference>
<dbReference type="CDD" id="cd14473">
    <property type="entry name" value="FERM_B-lobe"/>
    <property type="match status" value="1"/>
</dbReference>
<dbReference type="GO" id="GO:0005524">
    <property type="term" value="F:ATP binding"/>
    <property type="evidence" value="ECO:0007669"/>
    <property type="project" value="UniProtKB-KW"/>
</dbReference>
<dbReference type="Pfam" id="PF21989">
    <property type="entry name" value="RA_2"/>
    <property type="match status" value="1"/>
</dbReference>
<dbReference type="Pfam" id="PF00784">
    <property type="entry name" value="MyTH4"/>
    <property type="match status" value="1"/>
</dbReference>
<evidence type="ECO:0000256" key="3">
    <source>
        <dbReference type="ARBA" id="ARBA00022490"/>
    </source>
</evidence>
<keyword evidence="5" id="KW-0547">Nucleotide-binding</keyword>
<evidence type="ECO:0000256" key="4">
    <source>
        <dbReference type="ARBA" id="ARBA00022737"/>
    </source>
</evidence>
<dbReference type="GO" id="GO:0003779">
    <property type="term" value="F:actin binding"/>
    <property type="evidence" value="ECO:0007669"/>
    <property type="project" value="UniProtKB-KW"/>
</dbReference>
<keyword evidence="6" id="KW-0067">ATP-binding</keyword>
<evidence type="ECO:0000256" key="1">
    <source>
        <dbReference type="ARBA" id="ARBA00004496"/>
    </source>
</evidence>
<dbReference type="InterPro" id="IPR002404">
    <property type="entry name" value="IRS_PTB"/>
</dbReference>
<evidence type="ECO:0000256" key="6">
    <source>
        <dbReference type="ARBA" id="ARBA00022840"/>
    </source>
</evidence>
<dbReference type="PANTHER" id="PTHR22692:SF33">
    <property type="entry name" value="MYOSIN"/>
    <property type="match status" value="1"/>
</dbReference>